<reference evidence="1 2" key="1">
    <citation type="submission" date="2018-06" db="EMBL/GenBank/DDBJ databases">
        <title>Genomic Encyclopedia of Type Strains, Phase IV (KMG-IV): sequencing the most valuable type-strain genomes for metagenomic binning, comparative biology and taxonomic classification.</title>
        <authorList>
            <person name="Goeker M."/>
        </authorList>
    </citation>
    <scope>NUCLEOTIDE SEQUENCE [LARGE SCALE GENOMIC DNA]</scope>
    <source>
        <strain evidence="1 2">DSM 25520</strain>
    </source>
</reference>
<dbReference type="EMBL" id="QNRQ01000005">
    <property type="protein sequence ID" value="RBP39317.1"/>
    <property type="molecule type" value="Genomic_DNA"/>
</dbReference>
<dbReference type="Proteomes" id="UP000253628">
    <property type="component" value="Unassembled WGS sequence"/>
</dbReference>
<evidence type="ECO:0000313" key="1">
    <source>
        <dbReference type="EMBL" id="RBP39317.1"/>
    </source>
</evidence>
<proteinExistence type="predicted"/>
<organism evidence="1 2">
    <name type="scientific">Eoetvoesiella caeni</name>
    <dbReference type="NCBI Taxonomy" id="645616"/>
    <lineage>
        <taxon>Bacteria</taxon>
        <taxon>Pseudomonadati</taxon>
        <taxon>Pseudomonadota</taxon>
        <taxon>Betaproteobacteria</taxon>
        <taxon>Burkholderiales</taxon>
        <taxon>Alcaligenaceae</taxon>
        <taxon>Eoetvoesiella</taxon>
    </lineage>
</organism>
<comment type="caution">
    <text evidence="1">The sequence shown here is derived from an EMBL/GenBank/DDBJ whole genome shotgun (WGS) entry which is preliminary data.</text>
</comment>
<protein>
    <submittedName>
        <fullName evidence="1">Uncharacterized protein</fullName>
    </submittedName>
</protein>
<accession>A0A366HC11</accession>
<gene>
    <name evidence="1" type="ORF">DFR37_105109</name>
</gene>
<evidence type="ECO:0000313" key="2">
    <source>
        <dbReference type="Proteomes" id="UP000253628"/>
    </source>
</evidence>
<sequence>MSVLTFSLVYAVVAFALICDGVVATKFKDAA</sequence>
<keyword evidence="2" id="KW-1185">Reference proteome</keyword>
<dbReference type="AlphaFoldDB" id="A0A366HC11"/>
<name>A0A366HC11_9BURK</name>